<evidence type="ECO:0000313" key="3">
    <source>
        <dbReference type="EMBL" id="VDO53283.1"/>
    </source>
</evidence>
<dbReference type="AlphaFoldDB" id="A0A0N4WSQ3"/>
<evidence type="ECO:0000256" key="2">
    <source>
        <dbReference type="SAM" id="SignalP"/>
    </source>
</evidence>
<protein>
    <submittedName>
        <fullName evidence="5">COesterase domain-containing protein</fullName>
    </submittedName>
</protein>
<dbReference type="WBParaSite" id="HPLM_0001458101-mRNA-1">
    <property type="protein sequence ID" value="HPLM_0001458101-mRNA-1"/>
    <property type="gene ID" value="HPLM_0001458101"/>
</dbReference>
<proteinExistence type="predicted"/>
<dbReference type="EMBL" id="UZAF01018617">
    <property type="protein sequence ID" value="VDO53283.1"/>
    <property type="molecule type" value="Genomic_DNA"/>
</dbReference>
<organism evidence="5">
    <name type="scientific">Haemonchus placei</name>
    <name type="common">Barber's pole worm</name>
    <dbReference type="NCBI Taxonomy" id="6290"/>
    <lineage>
        <taxon>Eukaryota</taxon>
        <taxon>Metazoa</taxon>
        <taxon>Ecdysozoa</taxon>
        <taxon>Nematoda</taxon>
        <taxon>Chromadorea</taxon>
        <taxon>Rhabditida</taxon>
        <taxon>Rhabditina</taxon>
        <taxon>Rhabditomorpha</taxon>
        <taxon>Strongyloidea</taxon>
        <taxon>Trichostrongylidae</taxon>
        <taxon>Haemonchus</taxon>
    </lineage>
</organism>
<keyword evidence="4" id="KW-1185">Reference proteome</keyword>
<feature type="chain" id="PRO_5043124008" evidence="2">
    <location>
        <begin position="25"/>
        <end position="140"/>
    </location>
</feature>
<gene>
    <name evidence="3" type="ORF">HPLM_LOCUS14573</name>
</gene>
<evidence type="ECO:0000256" key="1">
    <source>
        <dbReference type="SAM" id="MobiDB-lite"/>
    </source>
</evidence>
<dbReference type="Proteomes" id="UP000268014">
    <property type="component" value="Unassembled WGS sequence"/>
</dbReference>
<keyword evidence="2" id="KW-0732">Signal</keyword>
<evidence type="ECO:0000313" key="4">
    <source>
        <dbReference type="Proteomes" id="UP000268014"/>
    </source>
</evidence>
<name>A0A0N4WSQ3_HAEPC</name>
<feature type="region of interest" description="Disordered" evidence="1">
    <location>
        <begin position="121"/>
        <end position="140"/>
    </location>
</feature>
<reference evidence="3 4" key="2">
    <citation type="submission" date="2018-11" db="EMBL/GenBank/DDBJ databases">
        <authorList>
            <consortium name="Pathogen Informatics"/>
        </authorList>
    </citation>
    <scope>NUCLEOTIDE SEQUENCE [LARGE SCALE GENOMIC DNA]</scope>
    <source>
        <strain evidence="3 4">MHpl1</strain>
    </source>
</reference>
<feature type="signal peptide" evidence="2">
    <location>
        <begin position="1"/>
        <end position="24"/>
    </location>
</feature>
<accession>A0A0N4WSQ3</accession>
<sequence length="140" mass="15528">MYMKQGISPTLVFPVLQLLVGAMCLSEEGRMSLIKSLRGVDLELRHERLKKLKVVSLEQKASMVDAPLQIAEYGTPDDIVEPFPEGGSIVKINQNQGVDRYLYEGDINLTEYVHFVNLPSTSNSSSTNPALPHLQADWVG</sequence>
<reference evidence="5" key="1">
    <citation type="submission" date="2017-02" db="UniProtKB">
        <authorList>
            <consortium name="WormBaseParasite"/>
        </authorList>
    </citation>
    <scope>IDENTIFICATION</scope>
</reference>
<evidence type="ECO:0000313" key="5">
    <source>
        <dbReference type="WBParaSite" id="HPLM_0001458101-mRNA-1"/>
    </source>
</evidence>